<dbReference type="OrthoDB" id="1048788at2"/>
<gene>
    <name evidence="2" type="ORF">SAMN06265348_11561</name>
</gene>
<feature type="transmembrane region" description="Helical" evidence="1">
    <location>
        <begin position="12"/>
        <end position="32"/>
    </location>
</feature>
<sequence length="365" mass="42310">MHPAIRTQLRRLALIFSIAVLIFIFGLSSKAVEEVYSDGFYQLSSVAQRSVSALFPFALGDFLYGLLILYCLWTVIMVLRKAFRKQLTKEARYVIPLRLTSFILILYIVFKLLWGLNYSRPSISARLGISNDKYTTKDLVLLGDFLVKRVNRLEHERTNQTYTIVELREKSEKAYARLSKINPFFSYKAPAVKPVMFSWLVSKIGIEGYYCPLSGEANINMRLPYMVLPFVACHEISHTLGIAREDEANLIGYLVNINSTDTNFRYSGYYNILRSVLFEIRMKSPEDFARLLKQINPGTLADFKQEHEFWKMYNGDMSAYMGTALDKFLKINNQKKGTDSYQDIVLWVFNLHRQEMLKTLQPSHK</sequence>
<name>A0A521FP02_9SPHI</name>
<accession>A0A521FP02</accession>
<dbReference type="AlphaFoldDB" id="A0A521FP02"/>
<dbReference type="EMBL" id="FXTN01000015">
    <property type="protein sequence ID" value="SMO97933.1"/>
    <property type="molecule type" value="Genomic_DNA"/>
</dbReference>
<evidence type="ECO:0000313" key="2">
    <source>
        <dbReference type="EMBL" id="SMO97933.1"/>
    </source>
</evidence>
<feature type="transmembrane region" description="Helical" evidence="1">
    <location>
        <begin position="62"/>
        <end position="83"/>
    </location>
</feature>
<protein>
    <recommendedName>
        <fullName evidence="4">DUF3810 domain-containing protein</fullName>
    </recommendedName>
</protein>
<evidence type="ECO:0000313" key="3">
    <source>
        <dbReference type="Proteomes" id="UP000320300"/>
    </source>
</evidence>
<keyword evidence="1" id="KW-0472">Membrane</keyword>
<dbReference type="Pfam" id="PF12725">
    <property type="entry name" value="DUF3810"/>
    <property type="match status" value="1"/>
</dbReference>
<dbReference type="RefSeq" id="WP_142530871.1">
    <property type="nucleotide sequence ID" value="NZ_CBCSJO010000014.1"/>
</dbReference>
<evidence type="ECO:0008006" key="4">
    <source>
        <dbReference type="Google" id="ProtNLM"/>
    </source>
</evidence>
<feature type="transmembrane region" description="Helical" evidence="1">
    <location>
        <begin position="95"/>
        <end position="116"/>
    </location>
</feature>
<reference evidence="2 3" key="1">
    <citation type="submission" date="2017-05" db="EMBL/GenBank/DDBJ databases">
        <authorList>
            <person name="Varghese N."/>
            <person name="Submissions S."/>
        </authorList>
    </citation>
    <scope>NUCLEOTIDE SEQUENCE [LARGE SCALE GENOMIC DNA]</scope>
    <source>
        <strain evidence="2 3">DSM 19036</strain>
    </source>
</reference>
<proteinExistence type="predicted"/>
<keyword evidence="1" id="KW-0812">Transmembrane</keyword>
<dbReference type="Proteomes" id="UP000320300">
    <property type="component" value="Unassembled WGS sequence"/>
</dbReference>
<keyword evidence="3" id="KW-1185">Reference proteome</keyword>
<organism evidence="2 3">
    <name type="scientific">Pedobacter westerhofensis</name>
    <dbReference type="NCBI Taxonomy" id="425512"/>
    <lineage>
        <taxon>Bacteria</taxon>
        <taxon>Pseudomonadati</taxon>
        <taxon>Bacteroidota</taxon>
        <taxon>Sphingobacteriia</taxon>
        <taxon>Sphingobacteriales</taxon>
        <taxon>Sphingobacteriaceae</taxon>
        <taxon>Pedobacter</taxon>
    </lineage>
</organism>
<dbReference type="InterPro" id="IPR024294">
    <property type="entry name" value="DUF3810"/>
</dbReference>
<keyword evidence="1" id="KW-1133">Transmembrane helix</keyword>
<evidence type="ECO:0000256" key="1">
    <source>
        <dbReference type="SAM" id="Phobius"/>
    </source>
</evidence>